<dbReference type="AlphaFoldDB" id="A0A0G1XXA0"/>
<name>A0A0G1XXA0_9BACT</name>
<comment type="caution">
    <text evidence="2">The sequence shown here is derived from an EMBL/GenBank/DDBJ whole genome shotgun (WGS) entry which is preliminary data.</text>
</comment>
<feature type="region of interest" description="Disordered" evidence="1">
    <location>
        <begin position="1"/>
        <end position="77"/>
    </location>
</feature>
<protein>
    <submittedName>
        <fullName evidence="2">Uncharacterized protein</fullName>
    </submittedName>
</protein>
<feature type="compositionally biased region" description="Basic and acidic residues" evidence="1">
    <location>
        <begin position="1"/>
        <end position="12"/>
    </location>
</feature>
<accession>A0A0G1XXA0</accession>
<evidence type="ECO:0000313" key="3">
    <source>
        <dbReference type="Proteomes" id="UP000034740"/>
    </source>
</evidence>
<evidence type="ECO:0000256" key="1">
    <source>
        <dbReference type="SAM" id="MobiDB-lite"/>
    </source>
</evidence>
<evidence type="ECO:0000313" key="2">
    <source>
        <dbReference type="EMBL" id="KKW35596.1"/>
    </source>
</evidence>
<proteinExistence type="predicted"/>
<dbReference type="Proteomes" id="UP000034740">
    <property type="component" value="Unassembled WGS sequence"/>
</dbReference>
<reference evidence="2 3" key="1">
    <citation type="journal article" date="2015" name="Nature">
        <title>rRNA introns, odd ribosomes, and small enigmatic genomes across a large radiation of phyla.</title>
        <authorList>
            <person name="Brown C.T."/>
            <person name="Hug L.A."/>
            <person name="Thomas B.C."/>
            <person name="Sharon I."/>
            <person name="Castelle C.J."/>
            <person name="Singh A."/>
            <person name="Wilkins M.J."/>
            <person name="Williams K.H."/>
            <person name="Banfield J.F."/>
        </authorList>
    </citation>
    <scope>NUCLEOTIDE SEQUENCE [LARGE SCALE GENOMIC DNA]</scope>
</reference>
<dbReference type="EMBL" id="LCRO01000006">
    <property type="protein sequence ID" value="KKW35596.1"/>
    <property type="molecule type" value="Genomic_DNA"/>
</dbReference>
<sequence length="77" mass="8339">MRSQSKVEENRNLKHPRPFRPADGKLPASKGAPHPEMQSSTFNDPAPADSLRNGAGPADLGRQPPEMKIPGARPPTF</sequence>
<organism evidence="2 3">
    <name type="scientific">Candidatus Adlerbacteria bacterium GW2011_GWA1_54_10</name>
    <dbReference type="NCBI Taxonomy" id="1618605"/>
    <lineage>
        <taxon>Bacteria</taxon>
        <taxon>Candidatus Adleribacteriota</taxon>
    </lineage>
</organism>
<gene>
    <name evidence="2" type="ORF">UY83_C0006G0073</name>
</gene>